<dbReference type="EMBL" id="JAUIZM010000002">
    <property type="protein sequence ID" value="KAK1395541.1"/>
    <property type="molecule type" value="Genomic_DNA"/>
</dbReference>
<dbReference type="AlphaFoldDB" id="A0AAD8J1D9"/>
<gene>
    <name evidence="3" type="ORF">POM88_005404</name>
</gene>
<dbReference type="GO" id="GO:0043565">
    <property type="term" value="F:sequence-specific DNA binding"/>
    <property type="evidence" value="ECO:0007669"/>
    <property type="project" value="InterPro"/>
</dbReference>
<dbReference type="InterPro" id="IPR025422">
    <property type="entry name" value="TGA_domain"/>
</dbReference>
<keyword evidence="4" id="KW-1185">Reference proteome</keyword>
<sequence length="196" mass="21669">MILQDLTASTSSHSRPKATGLGFPLLPSRFRTDSLKSSNKNGVPAFSRELAGAAAPSCTEARESPVPPTIDEENNQLHHLVENLLSHVGDYYLVKSAVPQQDVLLLLAVPWVTAFERSLHWIGGWRPTTAYYIIHIKSTIHIESRIQNMLNRGVNCTTGDLADLSADQFTALSYLQCQTIHEESALSDQLSIWQVC</sequence>
<proteinExistence type="predicted"/>
<accession>A0AAD8J1D9</accession>
<reference evidence="3" key="2">
    <citation type="submission" date="2023-05" db="EMBL/GenBank/DDBJ databases">
        <authorList>
            <person name="Schelkunov M.I."/>
        </authorList>
    </citation>
    <scope>NUCLEOTIDE SEQUENCE</scope>
    <source>
        <strain evidence="3">Hsosn_3</strain>
        <tissue evidence="3">Leaf</tissue>
    </source>
</reference>
<organism evidence="3 4">
    <name type="scientific">Heracleum sosnowskyi</name>
    <dbReference type="NCBI Taxonomy" id="360622"/>
    <lineage>
        <taxon>Eukaryota</taxon>
        <taxon>Viridiplantae</taxon>
        <taxon>Streptophyta</taxon>
        <taxon>Embryophyta</taxon>
        <taxon>Tracheophyta</taxon>
        <taxon>Spermatophyta</taxon>
        <taxon>Magnoliopsida</taxon>
        <taxon>eudicotyledons</taxon>
        <taxon>Gunneridae</taxon>
        <taxon>Pentapetalae</taxon>
        <taxon>asterids</taxon>
        <taxon>campanulids</taxon>
        <taxon>Apiales</taxon>
        <taxon>Apiaceae</taxon>
        <taxon>Apioideae</taxon>
        <taxon>apioid superclade</taxon>
        <taxon>Tordylieae</taxon>
        <taxon>Tordyliinae</taxon>
        <taxon>Heracleum</taxon>
    </lineage>
</organism>
<reference evidence="3" key="1">
    <citation type="submission" date="2023-02" db="EMBL/GenBank/DDBJ databases">
        <title>Genome of toxic invasive species Heracleum sosnowskyi carries increased number of genes despite the absence of recent whole-genome duplications.</title>
        <authorList>
            <person name="Schelkunov M."/>
            <person name="Shtratnikova V."/>
            <person name="Makarenko M."/>
            <person name="Klepikova A."/>
            <person name="Omelchenko D."/>
            <person name="Novikova G."/>
            <person name="Obukhova E."/>
            <person name="Bogdanov V."/>
            <person name="Penin A."/>
            <person name="Logacheva M."/>
        </authorList>
    </citation>
    <scope>NUCLEOTIDE SEQUENCE</scope>
    <source>
        <strain evidence="3">Hsosn_3</strain>
        <tissue evidence="3">Leaf</tissue>
    </source>
</reference>
<dbReference type="PANTHER" id="PTHR46354:SF12">
    <property type="entry name" value="DNA-BINDING PROTEIN-LIKE PROTEIN"/>
    <property type="match status" value="1"/>
</dbReference>
<name>A0AAD8J1D9_9APIA</name>
<evidence type="ECO:0000259" key="2">
    <source>
        <dbReference type="PROSITE" id="PS51806"/>
    </source>
</evidence>
<dbReference type="GO" id="GO:0006351">
    <property type="term" value="P:DNA-templated transcription"/>
    <property type="evidence" value="ECO:0007669"/>
    <property type="project" value="InterPro"/>
</dbReference>
<protein>
    <submittedName>
        <fullName evidence="3">DOG1 domain-containing protein</fullName>
    </submittedName>
</protein>
<evidence type="ECO:0000313" key="4">
    <source>
        <dbReference type="Proteomes" id="UP001237642"/>
    </source>
</evidence>
<feature type="region of interest" description="Disordered" evidence="1">
    <location>
        <begin position="1"/>
        <end position="20"/>
    </location>
</feature>
<evidence type="ECO:0000256" key="1">
    <source>
        <dbReference type="SAM" id="MobiDB-lite"/>
    </source>
</evidence>
<feature type="compositionally biased region" description="Polar residues" evidence="1">
    <location>
        <begin position="1"/>
        <end position="13"/>
    </location>
</feature>
<dbReference type="InterPro" id="IPR051886">
    <property type="entry name" value="Seed_Dev/Stress_Resp_Reg"/>
</dbReference>
<evidence type="ECO:0000313" key="3">
    <source>
        <dbReference type="EMBL" id="KAK1395541.1"/>
    </source>
</evidence>
<comment type="caution">
    <text evidence="3">The sequence shown here is derived from an EMBL/GenBank/DDBJ whole genome shotgun (WGS) entry which is preliminary data.</text>
</comment>
<feature type="domain" description="DOG1" evidence="2">
    <location>
        <begin position="40"/>
        <end position="196"/>
    </location>
</feature>
<dbReference type="PROSITE" id="PS51806">
    <property type="entry name" value="DOG1"/>
    <property type="match status" value="1"/>
</dbReference>
<dbReference type="Pfam" id="PF14144">
    <property type="entry name" value="DOG1"/>
    <property type="match status" value="1"/>
</dbReference>
<dbReference type="Proteomes" id="UP001237642">
    <property type="component" value="Unassembled WGS sequence"/>
</dbReference>
<dbReference type="PANTHER" id="PTHR46354">
    <property type="entry name" value="DOG1 DOMAIN-CONTAINING PROTEIN"/>
    <property type="match status" value="1"/>
</dbReference>